<dbReference type="PANTHER" id="PTHR35008:SF8">
    <property type="entry name" value="ALCOHOL DEHYDROGENASE CYTOCHROME C SUBUNIT"/>
    <property type="match status" value="1"/>
</dbReference>
<dbReference type="PANTHER" id="PTHR35008">
    <property type="entry name" value="BLL4482 PROTEIN-RELATED"/>
    <property type="match status" value="1"/>
</dbReference>
<name>A0ABS3T9I3_9BACT</name>
<dbReference type="InterPro" id="IPR009056">
    <property type="entry name" value="Cyt_c-like_dom"/>
</dbReference>
<dbReference type="SUPFAM" id="SSF46626">
    <property type="entry name" value="Cytochrome c"/>
    <property type="match status" value="2"/>
</dbReference>
<evidence type="ECO:0000256" key="4">
    <source>
        <dbReference type="PROSITE-ProRule" id="PRU00433"/>
    </source>
</evidence>
<evidence type="ECO:0000259" key="6">
    <source>
        <dbReference type="PROSITE" id="PS51007"/>
    </source>
</evidence>
<evidence type="ECO:0000256" key="2">
    <source>
        <dbReference type="ARBA" id="ARBA00022723"/>
    </source>
</evidence>
<gene>
    <name evidence="7" type="ORF">J4D97_02125</name>
</gene>
<sequence length="325" mass="35365">MKRIVKIGGAVLLVILVAVLGFVVWVQVCGVPTYEVPTSQLPTPVVAATPTQVDLGEKLVMASCADCHLNRQTNSLSGHQLLNIPKEFGAVYSANITQDKTHGIGNWTDAEVVTLLRTGIGRDGRYRLIMPHFVHMSDEDMSSMLAFLHSGSPWVKPAPTPTPAQQPSFLLKALANTVMKPTLLPTGSVAPPEPTEAITYGRYLVVGRYQCFECHSKDFKTNNAEHPEQSEGYLGGGNQLVTLQGQSIYSRNITADPETGIGTWTEAQFGQAMRYGMAPSGPLQNPMPKYSRLTDEEVHALYAYLQSVPKIKNATAEDGVRVATR</sequence>
<keyword evidence="5" id="KW-0812">Transmembrane</keyword>
<feature type="transmembrane region" description="Helical" evidence="5">
    <location>
        <begin position="7"/>
        <end position="28"/>
    </location>
</feature>
<dbReference type="InterPro" id="IPR036909">
    <property type="entry name" value="Cyt_c-like_dom_sf"/>
</dbReference>
<dbReference type="RefSeq" id="WP_208306166.1">
    <property type="nucleotide sequence ID" value="NZ_JAGETX010000001.1"/>
</dbReference>
<keyword evidence="5" id="KW-1133">Transmembrane helix</keyword>
<comment type="caution">
    <text evidence="7">The sequence shown here is derived from an EMBL/GenBank/DDBJ whole genome shotgun (WGS) entry which is preliminary data.</text>
</comment>
<keyword evidence="3 4" id="KW-0408">Iron</keyword>
<keyword evidence="5" id="KW-0472">Membrane</keyword>
<evidence type="ECO:0000256" key="5">
    <source>
        <dbReference type="SAM" id="Phobius"/>
    </source>
</evidence>
<dbReference type="EMBL" id="JAGETX010000001">
    <property type="protein sequence ID" value="MBO3269430.1"/>
    <property type="molecule type" value="Genomic_DNA"/>
</dbReference>
<keyword evidence="8" id="KW-1185">Reference proteome</keyword>
<accession>A0ABS3T9I3</accession>
<keyword evidence="1 4" id="KW-0349">Heme</keyword>
<evidence type="ECO:0000313" key="8">
    <source>
        <dbReference type="Proteomes" id="UP000670527"/>
    </source>
</evidence>
<feature type="domain" description="Cytochrome c" evidence="6">
    <location>
        <begin position="196"/>
        <end position="309"/>
    </location>
</feature>
<organism evidence="7 8">
    <name type="scientific">Hymenobacter defluvii</name>
    <dbReference type="NCBI Taxonomy" id="2054411"/>
    <lineage>
        <taxon>Bacteria</taxon>
        <taxon>Pseudomonadati</taxon>
        <taxon>Bacteroidota</taxon>
        <taxon>Cytophagia</taxon>
        <taxon>Cytophagales</taxon>
        <taxon>Hymenobacteraceae</taxon>
        <taxon>Hymenobacter</taxon>
    </lineage>
</organism>
<evidence type="ECO:0000256" key="3">
    <source>
        <dbReference type="ARBA" id="ARBA00023004"/>
    </source>
</evidence>
<keyword evidence="2 4" id="KW-0479">Metal-binding</keyword>
<dbReference type="PROSITE" id="PS51007">
    <property type="entry name" value="CYTC"/>
    <property type="match status" value="2"/>
</dbReference>
<evidence type="ECO:0000256" key="1">
    <source>
        <dbReference type="ARBA" id="ARBA00022617"/>
    </source>
</evidence>
<dbReference type="Proteomes" id="UP000670527">
    <property type="component" value="Unassembled WGS sequence"/>
</dbReference>
<protein>
    <submittedName>
        <fullName evidence="7">C-type cytochrome</fullName>
    </submittedName>
</protein>
<feature type="domain" description="Cytochrome c" evidence="6">
    <location>
        <begin position="51"/>
        <end position="152"/>
    </location>
</feature>
<dbReference type="Pfam" id="PF13442">
    <property type="entry name" value="Cytochrome_CBB3"/>
    <property type="match status" value="1"/>
</dbReference>
<reference evidence="7 8" key="1">
    <citation type="submission" date="2021-03" db="EMBL/GenBank/DDBJ databases">
        <authorList>
            <person name="Kim M.K."/>
        </authorList>
    </citation>
    <scope>NUCLEOTIDE SEQUENCE [LARGE SCALE GENOMIC DNA]</scope>
    <source>
        <strain evidence="7 8">BT507</strain>
    </source>
</reference>
<proteinExistence type="predicted"/>
<evidence type="ECO:0000313" key="7">
    <source>
        <dbReference type="EMBL" id="MBO3269430.1"/>
    </source>
</evidence>
<dbReference type="InterPro" id="IPR051459">
    <property type="entry name" value="Cytochrome_c-type_DH"/>
</dbReference>
<dbReference type="Gene3D" id="1.10.760.10">
    <property type="entry name" value="Cytochrome c-like domain"/>
    <property type="match status" value="2"/>
</dbReference>